<dbReference type="AlphaFoldDB" id="A0A9D4Y6F3"/>
<reference evidence="2 3" key="1">
    <citation type="journal article" date="2022" name="Nat. Genet.">
        <title>Improved pea reference genome and pan-genome highlight genomic features and evolutionary characteristics.</title>
        <authorList>
            <person name="Yang T."/>
            <person name="Liu R."/>
            <person name="Luo Y."/>
            <person name="Hu S."/>
            <person name="Wang D."/>
            <person name="Wang C."/>
            <person name="Pandey M.K."/>
            <person name="Ge S."/>
            <person name="Xu Q."/>
            <person name="Li N."/>
            <person name="Li G."/>
            <person name="Huang Y."/>
            <person name="Saxena R.K."/>
            <person name="Ji Y."/>
            <person name="Li M."/>
            <person name="Yan X."/>
            <person name="He Y."/>
            <person name="Liu Y."/>
            <person name="Wang X."/>
            <person name="Xiang C."/>
            <person name="Varshney R.K."/>
            <person name="Ding H."/>
            <person name="Gao S."/>
            <person name="Zong X."/>
        </authorList>
    </citation>
    <scope>NUCLEOTIDE SEQUENCE [LARGE SCALE GENOMIC DNA]</scope>
    <source>
        <strain evidence="2 3">cv. Zhongwan 6</strain>
    </source>
</reference>
<evidence type="ECO:0000256" key="1">
    <source>
        <dbReference type="SAM" id="Phobius"/>
    </source>
</evidence>
<proteinExistence type="predicted"/>
<keyword evidence="1" id="KW-1133">Transmembrane helix</keyword>
<protein>
    <submittedName>
        <fullName evidence="2">Uncharacterized protein</fullName>
    </submittedName>
</protein>
<sequence length="159" mass="17061">MATISHYNLRPLSSSSSSTLIHLSPCFSTSSLTLPQPSSSSKFFFPSSKCRRKPTKLKHFMIIDPILLFNGFGSALYFDTQTLLATVSVLAAIALSLFLGLKGDPVSCERCGGNGGTKCVFCNDGKMKQEMGLVDCKVCKGSGLILCKKCAGSGYSRRL</sequence>
<accession>A0A9D4Y6F3</accession>
<dbReference type="PANTHER" id="PTHR15852:SF52">
    <property type="entry name" value="THYLAKOID LUMENAL P17.1 PROTEIN"/>
    <property type="match status" value="1"/>
</dbReference>
<name>A0A9D4Y6F3_PEA</name>
<dbReference type="Gramene" id="Psat02G0077300-T1">
    <property type="protein sequence ID" value="KAI5433622.1"/>
    <property type="gene ID" value="KIW84_020773"/>
</dbReference>
<organism evidence="2 3">
    <name type="scientific">Pisum sativum</name>
    <name type="common">Garden pea</name>
    <name type="synonym">Lathyrus oleraceus</name>
    <dbReference type="NCBI Taxonomy" id="3888"/>
    <lineage>
        <taxon>Eukaryota</taxon>
        <taxon>Viridiplantae</taxon>
        <taxon>Streptophyta</taxon>
        <taxon>Embryophyta</taxon>
        <taxon>Tracheophyta</taxon>
        <taxon>Spermatophyta</taxon>
        <taxon>Magnoliopsida</taxon>
        <taxon>eudicotyledons</taxon>
        <taxon>Gunneridae</taxon>
        <taxon>Pentapetalae</taxon>
        <taxon>rosids</taxon>
        <taxon>fabids</taxon>
        <taxon>Fabales</taxon>
        <taxon>Fabaceae</taxon>
        <taxon>Papilionoideae</taxon>
        <taxon>50 kb inversion clade</taxon>
        <taxon>NPAAA clade</taxon>
        <taxon>Hologalegina</taxon>
        <taxon>IRL clade</taxon>
        <taxon>Fabeae</taxon>
        <taxon>Lathyrus</taxon>
    </lineage>
</organism>
<feature type="transmembrane region" description="Helical" evidence="1">
    <location>
        <begin position="83"/>
        <end position="101"/>
    </location>
</feature>
<keyword evidence="1" id="KW-0472">Membrane</keyword>
<evidence type="ECO:0000313" key="2">
    <source>
        <dbReference type="EMBL" id="KAI5433622.1"/>
    </source>
</evidence>
<keyword evidence="1" id="KW-0812">Transmembrane</keyword>
<dbReference type="PANTHER" id="PTHR15852">
    <property type="entry name" value="PLASTID TRANSCRIPTIONALLY ACTIVE PROTEIN"/>
    <property type="match status" value="1"/>
</dbReference>
<dbReference type="OrthoDB" id="542764at2759"/>
<evidence type="ECO:0000313" key="3">
    <source>
        <dbReference type="Proteomes" id="UP001058974"/>
    </source>
</evidence>
<feature type="transmembrane region" description="Helical" evidence="1">
    <location>
        <begin position="59"/>
        <end position="77"/>
    </location>
</feature>
<dbReference type="Proteomes" id="UP001058974">
    <property type="component" value="Chromosome 2"/>
</dbReference>
<keyword evidence="3" id="KW-1185">Reference proteome</keyword>
<gene>
    <name evidence="2" type="ORF">KIW84_020773</name>
</gene>
<comment type="caution">
    <text evidence="2">The sequence shown here is derived from an EMBL/GenBank/DDBJ whole genome shotgun (WGS) entry which is preliminary data.</text>
</comment>
<dbReference type="EMBL" id="JAMSHJ010000002">
    <property type="protein sequence ID" value="KAI5433622.1"/>
    <property type="molecule type" value="Genomic_DNA"/>
</dbReference>